<dbReference type="NCBIfam" id="TIGR01451">
    <property type="entry name" value="B_ant_repeat"/>
    <property type="match status" value="1"/>
</dbReference>
<feature type="region of interest" description="Disordered" evidence="5">
    <location>
        <begin position="2141"/>
        <end position="2164"/>
    </location>
</feature>
<proteinExistence type="predicted"/>
<dbReference type="InterPro" id="IPR013783">
    <property type="entry name" value="Ig-like_fold"/>
</dbReference>
<feature type="compositionally biased region" description="Acidic residues" evidence="5">
    <location>
        <begin position="2284"/>
        <end position="2300"/>
    </location>
</feature>
<gene>
    <name evidence="7" type="ORF">NV36_07015</name>
</gene>
<feature type="domain" description="DUF11" evidence="6">
    <location>
        <begin position="1193"/>
        <end position="1299"/>
    </location>
</feature>
<comment type="subcellular location">
    <subcellularLocation>
        <location evidence="1">Secreted</location>
    </subcellularLocation>
</comment>
<dbReference type="InterPro" id="IPR059100">
    <property type="entry name" value="TSP3_bac"/>
</dbReference>
<keyword evidence="8" id="KW-1185">Reference proteome</keyword>
<reference evidence="7 8" key="1">
    <citation type="submission" date="2014-10" db="EMBL/GenBank/DDBJ databases">
        <title>Draft genome sequence of the proteorhodopsin-containing marine bacterium Dokdonia donghaensis.</title>
        <authorList>
            <person name="Gomez-Consarnau L."/>
            <person name="Gonzalez J.M."/>
            <person name="Riedel T."/>
            <person name="Jaenicke S."/>
            <person name="Wagner-Doebler I."/>
            <person name="Fuhrman J.A."/>
        </authorList>
    </citation>
    <scope>NUCLEOTIDE SEQUENCE [LARGE SCALE GENOMIC DNA]</scope>
    <source>
        <strain evidence="7 8">DSW-1</strain>
    </source>
</reference>
<evidence type="ECO:0000259" key="6">
    <source>
        <dbReference type="Pfam" id="PF01345"/>
    </source>
</evidence>
<feature type="non-terminal residue" evidence="7">
    <location>
        <position position="2321"/>
    </location>
</feature>
<dbReference type="Pfam" id="PF01345">
    <property type="entry name" value="DUF11"/>
    <property type="match status" value="1"/>
</dbReference>
<dbReference type="InterPro" id="IPR047589">
    <property type="entry name" value="DUF11_rpt"/>
</dbReference>
<keyword evidence="4" id="KW-0106">Calcium</keyword>
<evidence type="ECO:0000256" key="1">
    <source>
        <dbReference type="ARBA" id="ARBA00004613"/>
    </source>
</evidence>
<sequence length="2321" mass="238785">MGKITIPSGQIKKSSFLPHKSEVVMSITSVRSALSKLGVFSVLYVLLIGSSLAAPNEVVESCSDDLKISSFYADPVLDLNFYAAGVDNEVQWNVPSNGISPLFKVPTLTSDTGTILSASIDFTGVVDASEFLYVTTGHIPNGFFQFDLDDTNAPQNFTVNSTTLTVVHSGPDFVITEASGNPIPNDDLVAFFKTLYYRNTTAAPTAGVRNATVTVTDPNLATATAVSQTRVFINGPVATDDAGSVAANTVGGIPGNVLANDTGNSIVVSEVDVFATAVGNSYETLYGSIIFQPNGSYVYDVDETNSSVTGLKSGESIDDIISYTVQDNASIIDYGILTITINGVDEAPDAEDNNDSITVVTEVDVSGNIITDEGVNGVDAIDRGLSTLVWETEFSTPGGGLSGPVDMEMRTIDGVTLNFQSTDPSNIGVANQNQVVFQTGVNGGHQGYFLYSINAATSPSQDTELIIDFDEPVFNLGFLVVDIDFSQATSWQDQIRINGLLDGVSSIYKVVTTGGVVEAGNNTFYGTGNAIPQDATGNVNIVFEEPINQLILSYNYGPDATDNDKAGQIAGISDIYWQGKAENIVIIEIDGSPVAVGGSVFVGTYGSIEVFPDGTYIYTPDTSNPAVAGLLTGQTLTEDFDYVLSDGVATDQAQLIITLNGDKTAPTITIDTPIEGDNIVDSAEVGSVSTSGTTTDVEDGQIVTVTFSDGTNTVTTTATVTGGVWTATDVDISSLSNGPITVTADVTDVGGNPATDNTLITLDNIVIDPCDAVVSGNPDNDGDGISDSCDLDDDNDGILDTEECYESNVGNVLPDGNEDGNFPVGYWDAEYYEGHFAISGSSFGTSDQDTQLDGTPGTPIFNGEAFLGINSFSFTDSRSYPGTGPYDTNTSTGLVPENYVGVNNDNIPFQPFYQTIFKRRFELAGELTYGGPGLSVDDVFEVFVNGTRVSFKSFCCGADTQPSVAENVTINSGDNVELRYTNLGFVGGYGFNVEFTPACEVDTDLDGIPNGLDLDSDNDGCNDVLESGGLDPNGDGILGAIPTTVNSDGLVTGGSPATGGYDGANGNEIVATQVNVAVMQPVDQTATTGESATFTVTATADNSTGFTTGVPNYGTPGNANAGINYMWYIGDPDTSGTLITAGDTNYSGENTDSLIVNDVTGLDGTEYFVVITHDDNVCFKETRSATLSIAQADVSIDKVLVDSSPYGVGDTVTYTLTVSNAGPDEATNVVVTDIPENLTITNVSNGCTALPCTIASIAAGTMNDVTITVTATIDSEGAFSNGASVVADQDDPDTANNEDLSIEADNQGTVPSVPPVAQNDISSPASPGATVSVDPTVDNGNGVDADPDGTLDVTTVSLVVPAGSTMVETDADGDITGYTVPGEGAWEVNPVTGEISFAPEAGFSDDPTNPASYTIDDNAGNTSNQATVTIDYVPVATADEVSGIMPGDPVVIDVLTNDVDGDLVDPTTVMIIDPANPGVPVTSLVEPGVGVWSVDPVSGAITFTPCSAAGVPDASCTGLFEGSPMDISYTVFDDEGNETTPAKVSATYAVPPVAQDDESLGNTPGATVSINPTADNGNGVDADPDGTLDVTSVSLVVPTGATMVQTDADGDIIGYTVPGEGAWEVNPVTGEISFAPEAGFNDDPTSPASYTIDDNDGNPSNAATVTIDYVPVATLDESTGNDTGVPVVVDVLANDVDGDVVDPTTVQIVGTANPGEDLVVVGEGTWSVDPVSGAITFTPCTVVSLPDCPEIFTADPTDIEYVVADDEGNVTAPASVSVSFIPEPPVAMDDASVNNMTGDPVVIDVAGNDMDPDGTLDLTTVQIVGTANPGDDLVEPGVGVWSVDPVSGAITFTPCSAAGVPDASCVGVSTQDPQDITYTINDNDGNVSNAATVSVMYDAEPPVAQDDESLGNTPGATVSINPTADNGNGVDADPDGTLDVTSVSLVVPTGATMVQTDADGDIIGYTVPGEGAWEVNPVTGEISFAPEAGFNDDPTSPASYTIDDNDGNPSNAATVTIDYVPVATLDESTGNDTGVPVVVDVLANDVDGDVVDPTTVQIVGTANPGEDLVDPGVGVWSVDPVTGAITFTPCTAAGIPDATCTGLSVEDPAPISYTVMDNDGNISDPAQVSVSFDECNGQGLGDCDGDGVSNDDEVNGGTDPNDPCSYNAMDQDLAIVTIEWNSIDCDMDGLTNNEETTGIDDPSTPNDPNGSTTDPQNPDSDGDGVTDGDEAGDMTDPNDPCALEIASQTVTPTTAWNDLDCDMDGLNNGEELTGVDDPTTPADPDGEITDPLDIDSDGDGVTDGQEALDGTDPNDNCSLVV</sequence>
<name>A0A0A2GWB8_9FLAO</name>
<dbReference type="Proteomes" id="UP000030140">
    <property type="component" value="Unassembled WGS sequence"/>
</dbReference>
<keyword evidence="2" id="KW-0964">Secreted</keyword>
<feature type="compositionally biased region" description="Acidic residues" evidence="5">
    <location>
        <begin position="2143"/>
        <end position="2154"/>
    </location>
</feature>
<accession>A0A0A2GWB8</accession>
<dbReference type="EMBL" id="JSAQ01000001">
    <property type="protein sequence ID" value="KGO06616.1"/>
    <property type="molecule type" value="Genomic_DNA"/>
</dbReference>
<evidence type="ECO:0000256" key="3">
    <source>
        <dbReference type="ARBA" id="ARBA00022729"/>
    </source>
</evidence>
<feature type="region of interest" description="Disordered" evidence="5">
    <location>
        <begin position="2187"/>
        <end position="2239"/>
    </location>
</feature>
<feature type="region of interest" description="Disordered" evidence="5">
    <location>
        <begin position="2262"/>
        <end position="2321"/>
    </location>
</feature>
<evidence type="ECO:0000313" key="8">
    <source>
        <dbReference type="Proteomes" id="UP000030140"/>
    </source>
</evidence>
<dbReference type="Pfam" id="PF18884">
    <property type="entry name" value="TSP3_bac"/>
    <property type="match status" value="3"/>
</dbReference>
<dbReference type="NCBIfam" id="TIGR01965">
    <property type="entry name" value="VCBS_repeat"/>
    <property type="match status" value="2"/>
</dbReference>
<evidence type="ECO:0000256" key="5">
    <source>
        <dbReference type="SAM" id="MobiDB-lite"/>
    </source>
</evidence>
<feature type="compositionally biased region" description="Polar residues" evidence="5">
    <location>
        <begin position="2203"/>
        <end position="2219"/>
    </location>
</feature>
<dbReference type="RefSeq" id="WP_035325735.1">
    <property type="nucleotide sequence ID" value="NZ_JSAQ01000001.1"/>
</dbReference>
<evidence type="ECO:0000256" key="2">
    <source>
        <dbReference type="ARBA" id="ARBA00022525"/>
    </source>
</evidence>
<evidence type="ECO:0000256" key="4">
    <source>
        <dbReference type="ARBA" id="ARBA00022837"/>
    </source>
</evidence>
<evidence type="ECO:0000313" key="7">
    <source>
        <dbReference type="EMBL" id="KGO06616.1"/>
    </source>
</evidence>
<dbReference type="InterPro" id="IPR001434">
    <property type="entry name" value="OmcB-like_DUF11"/>
</dbReference>
<comment type="caution">
    <text evidence="7">The sequence shown here is derived from an EMBL/GenBank/DDBJ whole genome shotgun (WGS) entry which is preliminary data.</text>
</comment>
<feature type="region of interest" description="Disordered" evidence="5">
    <location>
        <begin position="1304"/>
        <end position="1351"/>
    </location>
</feature>
<dbReference type="InterPro" id="IPR010221">
    <property type="entry name" value="VCBS_dom"/>
</dbReference>
<organism evidence="7 8">
    <name type="scientific">Dokdonia donghaensis DSW-1</name>
    <dbReference type="NCBI Taxonomy" id="1300343"/>
    <lineage>
        <taxon>Bacteria</taxon>
        <taxon>Pseudomonadati</taxon>
        <taxon>Bacteroidota</taxon>
        <taxon>Flavobacteriia</taxon>
        <taxon>Flavobacteriales</taxon>
        <taxon>Flavobacteriaceae</taxon>
        <taxon>Dokdonia</taxon>
    </lineage>
</organism>
<protein>
    <recommendedName>
        <fullName evidence="6">DUF11 domain-containing protein</fullName>
    </recommendedName>
</protein>
<dbReference type="Gene3D" id="2.60.40.10">
    <property type="entry name" value="Immunoglobulins"/>
    <property type="match status" value="1"/>
</dbReference>
<feature type="compositionally biased region" description="Acidic residues" evidence="5">
    <location>
        <begin position="2220"/>
        <end position="2233"/>
    </location>
</feature>
<keyword evidence="3" id="KW-0732">Signal</keyword>